<dbReference type="Pfam" id="PF20260">
    <property type="entry name" value="PUA_4"/>
    <property type="match status" value="1"/>
</dbReference>
<dbReference type="SUPFAM" id="SSF88697">
    <property type="entry name" value="PUA domain-like"/>
    <property type="match status" value="1"/>
</dbReference>
<keyword evidence="5 10" id="KW-0489">Methyltransferase</keyword>
<dbReference type="InterPro" id="IPR029026">
    <property type="entry name" value="tRNA_m1G_MTases_N"/>
</dbReference>
<keyword evidence="7 10" id="KW-0949">S-adenosyl-L-methionine</keyword>
<dbReference type="InterPro" id="IPR015947">
    <property type="entry name" value="PUA-like_sf"/>
</dbReference>
<reference evidence="14" key="2">
    <citation type="submission" date="2012-01" db="EMBL/GenBank/DDBJ databases">
        <title>Complete sequence of chromosome of Marinitoga piezophila KA3.</title>
        <authorList>
            <person name="Lucas S."/>
            <person name="Han J."/>
            <person name="Lapidus A."/>
            <person name="Cheng J.-F."/>
            <person name="Goodwin L."/>
            <person name="Pitluck S."/>
            <person name="Peters L."/>
            <person name="Mikhailova N."/>
            <person name="Teshima H."/>
            <person name="Detter J.C."/>
            <person name="Han C."/>
            <person name="Tapia R."/>
            <person name="Land M."/>
            <person name="Hauser L."/>
            <person name="Kyrpides N."/>
            <person name="Ivanova N."/>
            <person name="Pagani I."/>
            <person name="Jebbar M."/>
            <person name="Vannier P."/>
            <person name="Oger P."/>
            <person name="Cario A."/>
            <person name="Bartlett D."/>
            <person name="Noll K.M."/>
            <person name="Woyke T."/>
        </authorList>
    </citation>
    <scope>NUCLEOTIDE SEQUENCE [LARGE SCALE GENOMIC DNA]</scope>
    <source>
        <strain evidence="14">DSM 14283 / JCM 11233 / KA3</strain>
    </source>
</reference>
<evidence type="ECO:0000259" key="11">
    <source>
        <dbReference type="Pfam" id="PF04452"/>
    </source>
</evidence>
<evidence type="ECO:0000256" key="2">
    <source>
        <dbReference type="ARBA" id="ARBA00005528"/>
    </source>
</evidence>
<keyword evidence="3 10" id="KW-0963">Cytoplasm</keyword>
<dbReference type="OrthoDB" id="9815641at2"/>
<dbReference type="EMBL" id="CP003257">
    <property type="protein sequence ID" value="AEX84577.1"/>
    <property type="molecule type" value="Genomic_DNA"/>
</dbReference>
<organism evidence="13 14">
    <name type="scientific">Marinitoga piezophila (strain DSM 14283 / JCM 11233 / KA3)</name>
    <dbReference type="NCBI Taxonomy" id="443254"/>
    <lineage>
        <taxon>Bacteria</taxon>
        <taxon>Thermotogati</taxon>
        <taxon>Thermotogota</taxon>
        <taxon>Thermotogae</taxon>
        <taxon>Petrotogales</taxon>
        <taxon>Petrotogaceae</taxon>
        <taxon>Marinitoga</taxon>
    </lineage>
</organism>
<dbReference type="eggNOG" id="COG1385">
    <property type="taxonomic scope" value="Bacteria"/>
</dbReference>
<proteinExistence type="inferred from homology"/>
<keyword evidence="4 10" id="KW-0698">rRNA processing</keyword>
<comment type="similarity">
    <text evidence="2 10">Belongs to the RNA methyltransferase RsmE family.</text>
</comment>
<dbReference type="EC" id="2.1.1.193" evidence="10"/>
<dbReference type="Gene3D" id="3.40.1280.10">
    <property type="match status" value="1"/>
</dbReference>
<accession>H2J359</accession>
<comment type="catalytic activity">
    <reaction evidence="9 10">
        <text>uridine(1498) in 16S rRNA + S-adenosyl-L-methionine = N(3)-methyluridine(1498) in 16S rRNA + S-adenosyl-L-homocysteine + H(+)</text>
        <dbReference type="Rhea" id="RHEA:42920"/>
        <dbReference type="Rhea" id="RHEA-COMP:10283"/>
        <dbReference type="Rhea" id="RHEA-COMP:10284"/>
        <dbReference type="ChEBI" id="CHEBI:15378"/>
        <dbReference type="ChEBI" id="CHEBI:57856"/>
        <dbReference type="ChEBI" id="CHEBI:59789"/>
        <dbReference type="ChEBI" id="CHEBI:65315"/>
        <dbReference type="ChEBI" id="CHEBI:74502"/>
        <dbReference type="EC" id="2.1.1.193"/>
    </reaction>
</comment>
<evidence type="ECO:0000256" key="5">
    <source>
        <dbReference type="ARBA" id="ARBA00022603"/>
    </source>
</evidence>
<dbReference type="GO" id="GO:0070042">
    <property type="term" value="F:rRNA (uridine-N3-)-methyltransferase activity"/>
    <property type="evidence" value="ECO:0007669"/>
    <property type="project" value="TreeGrafter"/>
</dbReference>
<keyword evidence="6 10" id="KW-0808">Transferase</keyword>
<dbReference type="GO" id="GO:0005737">
    <property type="term" value="C:cytoplasm"/>
    <property type="evidence" value="ECO:0007669"/>
    <property type="project" value="UniProtKB-SubCell"/>
</dbReference>
<dbReference type="PIRSF" id="PIRSF015601">
    <property type="entry name" value="MTase_slr0722"/>
    <property type="match status" value="1"/>
</dbReference>
<evidence type="ECO:0000256" key="4">
    <source>
        <dbReference type="ARBA" id="ARBA00022552"/>
    </source>
</evidence>
<comment type="subcellular location">
    <subcellularLocation>
        <location evidence="1 10">Cytoplasm</location>
    </subcellularLocation>
</comment>
<comment type="function">
    <text evidence="8 10">Specifically methylates the N3 position of the uracil ring of uridine 1498 (m3U1498) in 16S rRNA. Acts on the fully assembled 30S ribosomal subunit.</text>
</comment>
<dbReference type="GO" id="GO:0070475">
    <property type="term" value="P:rRNA base methylation"/>
    <property type="evidence" value="ECO:0007669"/>
    <property type="project" value="TreeGrafter"/>
</dbReference>
<evidence type="ECO:0000313" key="13">
    <source>
        <dbReference type="EMBL" id="AEX84577.1"/>
    </source>
</evidence>
<dbReference type="InterPro" id="IPR046886">
    <property type="entry name" value="RsmE_MTase_dom"/>
</dbReference>
<dbReference type="PANTHER" id="PTHR30027:SF3">
    <property type="entry name" value="16S RRNA (URACIL(1498)-N(3))-METHYLTRANSFERASE"/>
    <property type="match status" value="1"/>
</dbReference>
<evidence type="ECO:0000256" key="6">
    <source>
        <dbReference type="ARBA" id="ARBA00022679"/>
    </source>
</evidence>
<evidence type="ECO:0000256" key="3">
    <source>
        <dbReference type="ARBA" id="ARBA00022490"/>
    </source>
</evidence>
<feature type="domain" description="Ribosomal RNA small subunit methyltransferase E methyltransferase" evidence="11">
    <location>
        <begin position="74"/>
        <end position="225"/>
    </location>
</feature>
<dbReference type="STRING" id="443254.Marpi_0120"/>
<dbReference type="InterPro" id="IPR006700">
    <property type="entry name" value="RsmE"/>
</dbReference>
<dbReference type="Gene3D" id="2.40.240.20">
    <property type="entry name" value="Hypothetical PUA domain-like, domain 1"/>
    <property type="match status" value="1"/>
</dbReference>
<dbReference type="PANTHER" id="PTHR30027">
    <property type="entry name" value="RIBOSOMAL RNA SMALL SUBUNIT METHYLTRANSFERASE E"/>
    <property type="match status" value="1"/>
</dbReference>
<dbReference type="SUPFAM" id="SSF75217">
    <property type="entry name" value="alpha/beta knot"/>
    <property type="match status" value="1"/>
</dbReference>
<dbReference type="AlphaFoldDB" id="H2J359"/>
<protein>
    <recommendedName>
        <fullName evidence="10">Ribosomal RNA small subunit methyltransferase E</fullName>
        <ecNumber evidence="10">2.1.1.193</ecNumber>
    </recommendedName>
</protein>
<feature type="domain" description="Ribosomal RNA small subunit methyltransferase E PUA-like" evidence="12">
    <location>
        <begin position="17"/>
        <end position="62"/>
    </location>
</feature>
<dbReference type="CDD" id="cd18084">
    <property type="entry name" value="RsmE-like"/>
    <property type="match status" value="1"/>
</dbReference>
<dbReference type="NCBIfam" id="TIGR00046">
    <property type="entry name" value="RsmE family RNA methyltransferase"/>
    <property type="match status" value="1"/>
</dbReference>
<dbReference type="Proteomes" id="UP000007161">
    <property type="component" value="Chromosome"/>
</dbReference>
<reference evidence="13 14" key="1">
    <citation type="journal article" date="2012" name="J. Bacteriol.">
        <title>Complete Genome Sequence of the Thermophilic, Piezophilic, Heterotrophic Bacterium Marinitoga piezophila KA3.</title>
        <authorList>
            <person name="Lucas S."/>
            <person name="Han J."/>
            <person name="Lapidus A."/>
            <person name="Cheng J.F."/>
            <person name="Goodwin L.A."/>
            <person name="Pitluck S."/>
            <person name="Peters L."/>
            <person name="Mikhailova N."/>
            <person name="Teshima H."/>
            <person name="Detter J.C."/>
            <person name="Han C."/>
            <person name="Tapia R."/>
            <person name="Land M."/>
            <person name="Hauser L."/>
            <person name="Kyrpides N.C."/>
            <person name="Ivanova N."/>
            <person name="Pagani I."/>
            <person name="Vannier P."/>
            <person name="Oger P."/>
            <person name="Bartlett D.H."/>
            <person name="Noll K.M."/>
            <person name="Woyke T."/>
            <person name="Jebbar M."/>
        </authorList>
    </citation>
    <scope>NUCLEOTIDE SEQUENCE [LARGE SCALE GENOMIC DNA]</scope>
    <source>
        <strain evidence="14">DSM 14283 / JCM 11233 / KA3</strain>
    </source>
</reference>
<dbReference type="HOGENOM" id="CLU_067442_3_0_0"/>
<name>H2J359_MARPK</name>
<keyword evidence="14" id="KW-1185">Reference proteome</keyword>
<evidence type="ECO:0000256" key="1">
    <source>
        <dbReference type="ARBA" id="ARBA00004496"/>
    </source>
</evidence>
<dbReference type="RefSeq" id="WP_014295649.1">
    <property type="nucleotide sequence ID" value="NC_016751.1"/>
</dbReference>
<gene>
    <name evidence="13" type="ordered locus">Marpi_0120</name>
</gene>
<dbReference type="InterPro" id="IPR029028">
    <property type="entry name" value="Alpha/beta_knot_MTases"/>
</dbReference>
<dbReference type="InterPro" id="IPR046887">
    <property type="entry name" value="RsmE_PUA-like"/>
</dbReference>
<evidence type="ECO:0000256" key="10">
    <source>
        <dbReference type="PIRNR" id="PIRNR015601"/>
    </source>
</evidence>
<sequence>MPNAFYGILSDENSIILDKNETAHLKIVRINIGEEITVYDGTGNIYTCIVEKISKNQTKCRVLNIQNYNKEYKPEIDFYIGASKFDRMKILIEKLVELRVNRIHIFHGKKSQLTFKNLEKFKKVIIESSKQSENPKFPEISFTDFKKINKLENAILLDLKSSLSLNEALSLEYFKKNKKISVILGPDMGFSNDELENVSNNIIKVNLGKTTMRFETAGIYVMSILNYFYNRLY</sequence>
<evidence type="ECO:0000313" key="14">
    <source>
        <dbReference type="Proteomes" id="UP000007161"/>
    </source>
</evidence>
<evidence type="ECO:0000256" key="8">
    <source>
        <dbReference type="ARBA" id="ARBA00025699"/>
    </source>
</evidence>
<evidence type="ECO:0000256" key="7">
    <source>
        <dbReference type="ARBA" id="ARBA00022691"/>
    </source>
</evidence>
<dbReference type="Pfam" id="PF04452">
    <property type="entry name" value="Methyltrans_RNA"/>
    <property type="match status" value="1"/>
</dbReference>
<dbReference type="KEGG" id="mpz:Marpi_0120"/>
<evidence type="ECO:0000259" key="12">
    <source>
        <dbReference type="Pfam" id="PF20260"/>
    </source>
</evidence>
<evidence type="ECO:0000256" key="9">
    <source>
        <dbReference type="ARBA" id="ARBA00047944"/>
    </source>
</evidence>